<evidence type="ECO:0000256" key="5">
    <source>
        <dbReference type="ARBA" id="ARBA00022519"/>
    </source>
</evidence>
<keyword evidence="6" id="KW-0633">Potassium transport</keyword>
<evidence type="ECO:0000256" key="3">
    <source>
        <dbReference type="ARBA" id="ARBA00022449"/>
    </source>
</evidence>
<dbReference type="InterPro" id="IPR005170">
    <property type="entry name" value="Transptr-assoc_dom"/>
</dbReference>
<dbReference type="GO" id="GO:0015297">
    <property type="term" value="F:antiporter activity"/>
    <property type="evidence" value="ECO:0007669"/>
    <property type="project" value="UniProtKB-KW"/>
</dbReference>
<dbReference type="Gene3D" id="1.20.1530.20">
    <property type="match status" value="1"/>
</dbReference>
<dbReference type="InterPro" id="IPR006037">
    <property type="entry name" value="RCK_C"/>
</dbReference>
<dbReference type="STRING" id="1396821.SAMN05444515_103166"/>
<evidence type="ECO:0000256" key="8">
    <source>
        <dbReference type="ARBA" id="ARBA00022958"/>
    </source>
</evidence>
<feature type="transmembrane region" description="Helical" evidence="12">
    <location>
        <begin position="56"/>
        <end position="72"/>
    </location>
</feature>
<evidence type="ECO:0000256" key="9">
    <source>
        <dbReference type="ARBA" id="ARBA00022989"/>
    </source>
</evidence>
<feature type="domain" description="RCK C-terminal" evidence="13">
    <location>
        <begin position="402"/>
        <end position="484"/>
    </location>
</feature>
<keyword evidence="4" id="KW-1003">Cell membrane</keyword>
<dbReference type="PANTHER" id="PTHR32507">
    <property type="entry name" value="NA(+)/H(+) ANTIPORTER 1"/>
    <property type="match status" value="1"/>
</dbReference>
<dbReference type="InterPro" id="IPR038770">
    <property type="entry name" value="Na+/solute_symporter_sf"/>
</dbReference>
<feature type="transmembrane region" description="Helical" evidence="12">
    <location>
        <begin position="273"/>
        <end position="290"/>
    </location>
</feature>
<dbReference type="GO" id="GO:0006813">
    <property type="term" value="P:potassium ion transport"/>
    <property type="evidence" value="ECO:0007669"/>
    <property type="project" value="UniProtKB-KW"/>
</dbReference>
<keyword evidence="10" id="KW-0406">Ion transport</keyword>
<evidence type="ECO:0000256" key="11">
    <source>
        <dbReference type="ARBA" id="ARBA00023136"/>
    </source>
</evidence>
<dbReference type="SUPFAM" id="SSF56176">
    <property type="entry name" value="FAD-binding/transporter-associated domain-like"/>
    <property type="match status" value="1"/>
</dbReference>
<dbReference type="GO" id="GO:0050660">
    <property type="term" value="F:flavin adenine dinucleotide binding"/>
    <property type="evidence" value="ECO:0007669"/>
    <property type="project" value="InterPro"/>
</dbReference>
<evidence type="ECO:0000256" key="10">
    <source>
        <dbReference type="ARBA" id="ARBA00023065"/>
    </source>
</evidence>
<dbReference type="PANTHER" id="PTHR32507:SF7">
    <property type="entry name" value="K(+)_H(+) ANTIPORTER NHAP2"/>
    <property type="match status" value="1"/>
</dbReference>
<feature type="transmembrane region" description="Helical" evidence="12">
    <location>
        <begin position="119"/>
        <end position="139"/>
    </location>
</feature>
<keyword evidence="7 12" id="KW-0812">Transmembrane</keyword>
<keyword evidence="9 12" id="KW-1133">Transmembrane helix</keyword>
<dbReference type="SMART" id="SM01091">
    <property type="entry name" value="CorC_HlyC"/>
    <property type="match status" value="1"/>
</dbReference>
<keyword evidence="11 12" id="KW-0472">Membrane</keyword>
<evidence type="ECO:0000313" key="15">
    <source>
        <dbReference type="Proteomes" id="UP000199256"/>
    </source>
</evidence>
<dbReference type="GO" id="GO:0005886">
    <property type="term" value="C:plasma membrane"/>
    <property type="evidence" value="ECO:0007669"/>
    <property type="project" value="UniProtKB-SubCell"/>
</dbReference>
<evidence type="ECO:0000259" key="13">
    <source>
        <dbReference type="PROSITE" id="PS51202"/>
    </source>
</evidence>
<keyword evidence="15" id="KW-1185">Reference proteome</keyword>
<dbReference type="InterPro" id="IPR006153">
    <property type="entry name" value="Cation/H_exchanger_TM"/>
</dbReference>
<feature type="transmembrane region" description="Helical" evidence="12">
    <location>
        <begin position="334"/>
        <end position="357"/>
    </location>
</feature>
<dbReference type="Pfam" id="PF00999">
    <property type="entry name" value="Na_H_Exchanger"/>
    <property type="match status" value="1"/>
</dbReference>
<feature type="transmembrane region" description="Helical" evidence="12">
    <location>
        <begin position="28"/>
        <end position="44"/>
    </location>
</feature>
<comment type="subcellular location">
    <subcellularLocation>
        <location evidence="1">Cell membrane</location>
        <topology evidence="1">Multi-pass membrane protein</topology>
    </subcellularLocation>
</comment>
<accession>A0A1H7IIV1</accession>
<dbReference type="InterPro" id="IPR016169">
    <property type="entry name" value="FAD-bd_PCMH_sub2"/>
</dbReference>
<gene>
    <name evidence="14" type="ORF">SAMN05444515_103166</name>
</gene>
<evidence type="ECO:0000256" key="4">
    <source>
        <dbReference type="ARBA" id="ARBA00022475"/>
    </source>
</evidence>
<dbReference type="PROSITE" id="PS51202">
    <property type="entry name" value="RCK_C"/>
    <property type="match status" value="1"/>
</dbReference>
<organism evidence="14 15">
    <name type="scientific">Ectothiorhodospira marina</name>
    <dbReference type="NCBI Taxonomy" id="1396821"/>
    <lineage>
        <taxon>Bacteria</taxon>
        <taxon>Pseudomonadati</taxon>
        <taxon>Pseudomonadota</taxon>
        <taxon>Gammaproteobacteria</taxon>
        <taxon>Chromatiales</taxon>
        <taxon>Ectothiorhodospiraceae</taxon>
        <taxon>Ectothiorhodospira</taxon>
    </lineage>
</organism>
<sequence>MDLTNQIILMGSLVLLASVLAGVITRRLGVPLLLVFLLIGMLMGEEGPGGIEFKDVQIAHLFGSLALAIILFDGGMRTPISSFRVGLKPALGLATIGVMITAGLTGAFAAWWLEVNWMVGLLLGAIVGSTDAAAVFSLLHSRGLELKQRVGATLEIESGSNDPMAIFLTIAFIELIVGGHSNMGLTVLWEFIRQIGLGAVVGLAGGLGLTWLINRLDIPQGLYPLAAMAGGLSIFGVAAIMDGSGFLAIYLAGLLLGNRPLQASQYINRFHDGIAQLAQIGMFLMLGVLVTPSELVPVAVDALLIAAVLILVARPIAVWLCLLPFRFPWREQVFVGWVGLRGAVPIILALFPFLAGIDEAEMLFNIVFFVVLISLLVQGWTVSSFARLFKLEVPPTSHLVQRVELDIPGQQELELVGYRLVETTPVVREKWTSFTLPRSVRVVAHLRDKVLLDALNMLDLRAGDYLYLMAAPQDLKALDRLFVASEAPERLSERQFFGEFVLNGVAILDDLSLAYGITVPEEARGLTLDEFLRRSLNTQPVVGDRLQLTGVELVVREVSGNRIIKVGLKLSKSHTKKGARTGP</sequence>
<dbReference type="OrthoDB" id="9810759at2"/>
<proteinExistence type="predicted"/>
<evidence type="ECO:0000256" key="1">
    <source>
        <dbReference type="ARBA" id="ARBA00004651"/>
    </source>
</evidence>
<dbReference type="GO" id="GO:0008324">
    <property type="term" value="F:monoatomic cation transmembrane transporter activity"/>
    <property type="evidence" value="ECO:0007669"/>
    <property type="project" value="InterPro"/>
</dbReference>
<dbReference type="NCBIfam" id="NF003716">
    <property type="entry name" value="PRK05326.1-3"/>
    <property type="match status" value="1"/>
</dbReference>
<evidence type="ECO:0000313" key="14">
    <source>
        <dbReference type="EMBL" id="SEK62431.1"/>
    </source>
</evidence>
<evidence type="ECO:0000256" key="7">
    <source>
        <dbReference type="ARBA" id="ARBA00022692"/>
    </source>
</evidence>
<keyword evidence="2" id="KW-0813">Transport</keyword>
<keyword evidence="5" id="KW-0997">Cell inner membrane</keyword>
<dbReference type="RefSeq" id="WP_090251529.1">
    <property type="nucleotide sequence ID" value="NZ_FOAA01000003.1"/>
</dbReference>
<dbReference type="GO" id="GO:1902600">
    <property type="term" value="P:proton transmembrane transport"/>
    <property type="evidence" value="ECO:0007669"/>
    <property type="project" value="InterPro"/>
</dbReference>
<dbReference type="Proteomes" id="UP000199256">
    <property type="component" value="Unassembled WGS sequence"/>
</dbReference>
<keyword evidence="3" id="KW-0050">Antiport</keyword>
<dbReference type="AlphaFoldDB" id="A0A1H7IIV1"/>
<dbReference type="Gene3D" id="3.30.465.10">
    <property type="match status" value="1"/>
</dbReference>
<dbReference type="EMBL" id="FOAA01000003">
    <property type="protein sequence ID" value="SEK62431.1"/>
    <property type="molecule type" value="Genomic_DNA"/>
</dbReference>
<evidence type="ECO:0000256" key="6">
    <source>
        <dbReference type="ARBA" id="ARBA00022538"/>
    </source>
</evidence>
<feature type="transmembrane region" description="Helical" evidence="12">
    <location>
        <begin position="93"/>
        <end position="113"/>
    </location>
</feature>
<dbReference type="NCBIfam" id="NF003715">
    <property type="entry name" value="PRK05326.1-2"/>
    <property type="match status" value="1"/>
</dbReference>
<dbReference type="InterPro" id="IPR036318">
    <property type="entry name" value="FAD-bd_PCMH-like_sf"/>
</dbReference>
<evidence type="ECO:0000256" key="12">
    <source>
        <dbReference type="SAM" id="Phobius"/>
    </source>
</evidence>
<feature type="transmembrane region" description="Helical" evidence="12">
    <location>
        <begin position="6"/>
        <end position="23"/>
    </location>
</feature>
<feature type="transmembrane region" description="Helical" evidence="12">
    <location>
        <begin position="302"/>
        <end position="322"/>
    </location>
</feature>
<reference evidence="15" key="1">
    <citation type="submission" date="2016-10" db="EMBL/GenBank/DDBJ databases">
        <authorList>
            <person name="Varghese N."/>
            <person name="Submissions S."/>
        </authorList>
    </citation>
    <scope>NUCLEOTIDE SEQUENCE [LARGE SCALE GENOMIC DNA]</scope>
    <source>
        <strain evidence="15">DSM 241</strain>
    </source>
</reference>
<evidence type="ECO:0000256" key="2">
    <source>
        <dbReference type="ARBA" id="ARBA00022448"/>
    </source>
</evidence>
<feature type="transmembrane region" description="Helical" evidence="12">
    <location>
        <begin position="191"/>
        <end position="213"/>
    </location>
</feature>
<dbReference type="Pfam" id="PF03471">
    <property type="entry name" value="CorC_HlyC"/>
    <property type="match status" value="1"/>
</dbReference>
<keyword evidence="8" id="KW-0630">Potassium</keyword>
<protein>
    <submittedName>
        <fullName evidence="14">Cell volume regulation protein A</fullName>
    </submittedName>
</protein>
<feature type="transmembrane region" description="Helical" evidence="12">
    <location>
        <begin position="225"/>
        <end position="252"/>
    </location>
</feature>
<feature type="transmembrane region" description="Helical" evidence="12">
    <location>
        <begin position="363"/>
        <end position="382"/>
    </location>
</feature>
<dbReference type="NCBIfam" id="NF003714">
    <property type="entry name" value="PRK05326.1-1"/>
    <property type="match status" value="1"/>
</dbReference>
<name>A0A1H7IIV1_9GAMM</name>